<dbReference type="Gene3D" id="3.40.50.410">
    <property type="entry name" value="von Willebrand factor, type A domain"/>
    <property type="match status" value="1"/>
</dbReference>
<dbReference type="Proteomes" id="UP000518300">
    <property type="component" value="Unassembled WGS sequence"/>
</dbReference>
<dbReference type="SUPFAM" id="SSF63446">
    <property type="entry name" value="Type I dockerin domain"/>
    <property type="match status" value="1"/>
</dbReference>
<dbReference type="SUPFAM" id="SSF53300">
    <property type="entry name" value="vWA-like"/>
    <property type="match status" value="1"/>
</dbReference>
<dbReference type="Pfam" id="PF13519">
    <property type="entry name" value="VWA_2"/>
    <property type="match status" value="1"/>
</dbReference>
<name>A0A848LQN4_9BACT</name>
<feature type="signal peptide" evidence="1">
    <location>
        <begin position="1"/>
        <end position="22"/>
    </location>
</feature>
<organism evidence="3 4">
    <name type="scientific">Pyxidicoccus fallax</name>
    <dbReference type="NCBI Taxonomy" id="394095"/>
    <lineage>
        <taxon>Bacteria</taxon>
        <taxon>Pseudomonadati</taxon>
        <taxon>Myxococcota</taxon>
        <taxon>Myxococcia</taxon>
        <taxon>Myxococcales</taxon>
        <taxon>Cystobacterineae</taxon>
        <taxon>Myxococcaceae</taxon>
        <taxon>Pyxidicoccus</taxon>
    </lineage>
</organism>
<sequence>MFPRAAMGVACAAALTSGVASADEHVLVLLDRTGSMSLQSVPGKTRFQVAKERINAFLDIVPPQPTKYAFWTFEGTGYVQVFSFAQNKTAAEVKAAVNAAALGGNTPLAHSVCAAVDTLINYLPNEFHTKRIYMATDGEENATPTTDQCYGANSSTAYPNLATNSWQWKVRNKACTGSANAPGPCSGGIPPAGLTLIVDIDHLYDFVPFQANALTEDGEDPRARSGFAAATLANNDASFFGGLSNETHGRYAGITPATPPAQATPVPGDATGDGCVNVSDRQAVLAQYGQSVPPGTPTDFNRDGIVNIYDNNTVLQNYGRGCTTLVK</sequence>
<proteinExistence type="predicted"/>
<dbReference type="InterPro" id="IPR036465">
    <property type="entry name" value="vWFA_dom_sf"/>
</dbReference>
<dbReference type="GO" id="GO:0000272">
    <property type="term" value="P:polysaccharide catabolic process"/>
    <property type="evidence" value="ECO:0007669"/>
    <property type="project" value="InterPro"/>
</dbReference>
<evidence type="ECO:0000313" key="3">
    <source>
        <dbReference type="EMBL" id="NMO19989.1"/>
    </source>
</evidence>
<dbReference type="EMBL" id="JABBJJ010000217">
    <property type="protein sequence ID" value="NMO19989.1"/>
    <property type="molecule type" value="Genomic_DNA"/>
</dbReference>
<keyword evidence="4" id="KW-1185">Reference proteome</keyword>
<dbReference type="Gene3D" id="1.10.1330.10">
    <property type="entry name" value="Dockerin domain"/>
    <property type="match status" value="1"/>
</dbReference>
<comment type="caution">
    <text evidence="3">The sequence shown here is derived from an EMBL/GenBank/DDBJ whole genome shotgun (WGS) entry which is preliminary data.</text>
</comment>
<dbReference type="CDD" id="cd00198">
    <property type="entry name" value="vWFA"/>
    <property type="match status" value="1"/>
</dbReference>
<evidence type="ECO:0000256" key="1">
    <source>
        <dbReference type="SAM" id="SignalP"/>
    </source>
</evidence>
<dbReference type="InterPro" id="IPR002035">
    <property type="entry name" value="VWF_A"/>
</dbReference>
<reference evidence="3 4" key="1">
    <citation type="submission" date="2020-04" db="EMBL/GenBank/DDBJ databases">
        <title>Draft genome of Pyxidicoccus fallax type strain.</title>
        <authorList>
            <person name="Whitworth D.E."/>
        </authorList>
    </citation>
    <scope>NUCLEOTIDE SEQUENCE [LARGE SCALE GENOMIC DNA]</scope>
    <source>
        <strain evidence="3 4">DSM 14698</strain>
    </source>
</reference>
<feature type="chain" id="PRO_5032462801" evidence="1">
    <location>
        <begin position="23"/>
        <end position="327"/>
    </location>
</feature>
<protein>
    <submittedName>
        <fullName evidence="3">VWA domain-containing protein</fullName>
    </submittedName>
</protein>
<gene>
    <name evidence="3" type="ORF">HG543_34775</name>
</gene>
<dbReference type="PROSITE" id="PS50234">
    <property type="entry name" value="VWFA"/>
    <property type="match status" value="1"/>
</dbReference>
<evidence type="ECO:0000313" key="4">
    <source>
        <dbReference type="Proteomes" id="UP000518300"/>
    </source>
</evidence>
<accession>A0A848LQN4</accession>
<dbReference type="InterPro" id="IPR036439">
    <property type="entry name" value="Dockerin_dom_sf"/>
</dbReference>
<evidence type="ECO:0000259" key="2">
    <source>
        <dbReference type="PROSITE" id="PS50234"/>
    </source>
</evidence>
<dbReference type="AlphaFoldDB" id="A0A848LQN4"/>
<keyword evidence="1" id="KW-0732">Signal</keyword>
<feature type="domain" description="VWFA" evidence="2">
    <location>
        <begin position="25"/>
        <end position="141"/>
    </location>
</feature>